<evidence type="ECO:0000256" key="5">
    <source>
        <dbReference type="ARBA" id="ARBA00023014"/>
    </source>
</evidence>
<comment type="caution">
    <text evidence="7">The sequence shown here is derived from an EMBL/GenBank/DDBJ whole genome shotgun (WGS) entry which is preliminary data.</text>
</comment>
<gene>
    <name evidence="7" type="ORF">NCAST_10_00850</name>
</gene>
<keyword evidence="2" id="KW-0479">Metal-binding</keyword>
<feature type="domain" description="4Fe-4S Mo/W bis-MGD-type" evidence="6">
    <location>
        <begin position="4"/>
        <end position="60"/>
    </location>
</feature>
<keyword evidence="5" id="KW-0411">Iron-sulfur</keyword>
<dbReference type="InterPro" id="IPR006655">
    <property type="entry name" value="Mopterin_OxRdtase_prok_CS"/>
</dbReference>
<dbReference type="GO" id="GO:0016020">
    <property type="term" value="C:membrane"/>
    <property type="evidence" value="ECO:0007669"/>
    <property type="project" value="TreeGrafter"/>
</dbReference>
<keyword evidence="4" id="KW-0408">Iron</keyword>
<evidence type="ECO:0000256" key="2">
    <source>
        <dbReference type="ARBA" id="ARBA00022723"/>
    </source>
</evidence>
<dbReference type="SUPFAM" id="SSF50692">
    <property type="entry name" value="ADC-like"/>
    <property type="match status" value="1"/>
</dbReference>
<dbReference type="OrthoDB" id="7376058at2"/>
<dbReference type="RefSeq" id="WP_019046604.1">
    <property type="nucleotide sequence ID" value="NZ_BAFO02000010.1"/>
</dbReference>
<dbReference type="InterPro" id="IPR009010">
    <property type="entry name" value="Asp_de-COase-like_dom_sf"/>
</dbReference>
<dbReference type="eggNOG" id="COG3383">
    <property type="taxonomic scope" value="Bacteria"/>
</dbReference>
<dbReference type="SMART" id="SM00926">
    <property type="entry name" value="Molybdop_Fe4S4"/>
    <property type="match status" value="1"/>
</dbReference>
<evidence type="ECO:0000256" key="1">
    <source>
        <dbReference type="ARBA" id="ARBA00022485"/>
    </source>
</evidence>
<evidence type="ECO:0000259" key="6">
    <source>
        <dbReference type="PROSITE" id="PS51669"/>
    </source>
</evidence>
<dbReference type="PANTHER" id="PTHR43105">
    <property type="entry name" value="RESPIRATORY NITRATE REDUCTASE"/>
    <property type="match status" value="1"/>
</dbReference>
<dbReference type="InterPro" id="IPR006656">
    <property type="entry name" value="Mopterin_OxRdtase"/>
</dbReference>
<evidence type="ECO:0000313" key="8">
    <source>
        <dbReference type="Proteomes" id="UP000017048"/>
    </source>
</evidence>
<dbReference type="Gene3D" id="2.40.40.20">
    <property type="match status" value="1"/>
</dbReference>
<dbReference type="Gene3D" id="3.40.50.740">
    <property type="match status" value="2"/>
</dbReference>
<dbReference type="GO" id="GO:0051539">
    <property type="term" value="F:4 iron, 4 sulfur cluster binding"/>
    <property type="evidence" value="ECO:0007669"/>
    <property type="project" value="UniProtKB-KW"/>
</dbReference>
<dbReference type="PROSITE" id="PS51669">
    <property type="entry name" value="4FE4S_MOW_BIS_MGD"/>
    <property type="match status" value="1"/>
</dbReference>
<keyword evidence="3" id="KW-0560">Oxidoreductase</keyword>
<accession>U5E3G6</accession>
<dbReference type="PROSITE" id="PS00490">
    <property type="entry name" value="MOLYBDOPTERIN_PROK_2"/>
    <property type="match status" value="1"/>
</dbReference>
<evidence type="ECO:0000256" key="4">
    <source>
        <dbReference type="ARBA" id="ARBA00023004"/>
    </source>
</evidence>
<evidence type="ECO:0000313" key="7">
    <source>
        <dbReference type="EMBL" id="GAD82497.1"/>
    </source>
</evidence>
<sequence>MVETQPKATACVLCECNCGITVELDGRRFAKIRGDKSHPASAGYTCEKAMRLDLYQNGPHRLTSPLKRQPDGTYREIDWDTALDEITARLVALRAAHGGESIFFYGGGGQGNHLGSANALALRGALGSVYHSNALAQEKTGEIWVDGRLYGGHTKGDFEHAEVLVFVGKNPWQSHSFPRARPVLKEVAADPARSMVVIDPRVSETAAMADFHLQVAPGRDAWLMAALVAVIIQEDLVDAEFLTAHTAGYDEVRTAFRDIDIPAFATISGVDVDRIRAAARRIAAAASVCVYEDLGIQQAPNSTLVSYLNKLLWIVTGNFGRPGTMFLHSSFALLAGGSGGGSGAPRRRSSGAARLRKRVLARTVTAAAATVGAALPALARVDALRPGVEAGASALLDAVVPLAGGLLGGGGGGGGNRVTPVTGAKIIGGLVPCNSIADEILTDHPNRFRALWIDSSNPAHSLPDSGRFRDAMRATELSVVIDVAFTETARQADYVLPAASQFEKPEATFFNFEFPRNVFHLRKPLLEPLQGTLSEPEIYARLLRRLRVVDDATITRLRRAAETGRDTFGATFLATVAADPGLAKVVPFLLYETLGATLDPAVRGAAVLWGVSQLCALSNPKAVGRAGFTGRGLTPGNKLFDAIVASPTGVVFTDDTWDDVWQYVKRADRRFTLDVDTLLAEVRALPTARTQWTTPEFPLVLAAGERRSFTANTIFRNPDWRRRDREGHLRVSAADAATAGLSDGDPARLVTATGAATVTVEISDMMRPGNIALPNGHGLDFPHPDGTTTTGIAPNELTSTTHKDAFAGTPWHKHVPARLERVQSAANAP</sequence>
<dbReference type="EMBL" id="BAFO02000010">
    <property type="protein sequence ID" value="GAD82497.1"/>
    <property type="molecule type" value="Genomic_DNA"/>
</dbReference>
<dbReference type="AlphaFoldDB" id="U5E3G6"/>
<dbReference type="eggNOG" id="COG0243">
    <property type="taxonomic scope" value="Bacteria"/>
</dbReference>
<reference evidence="7 8" key="1">
    <citation type="journal article" date="2014" name="BMC Genomics">
        <title>Genome based analysis of type-I polyketide synthase and nonribosomal peptide synthetase gene clusters in seven strains of five representative Nocardia species.</title>
        <authorList>
            <person name="Komaki H."/>
            <person name="Ichikawa N."/>
            <person name="Hosoyama A."/>
            <person name="Takahashi-Nakaguchi A."/>
            <person name="Matsuzawa T."/>
            <person name="Suzuki K."/>
            <person name="Fujita N."/>
            <person name="Gonoi T."/>
        </authorList>
    </citation>
    <scope>NUCLEOTIDE SEQUENCE [LARGE SCALE GENOMIC DNA]</scope>
    <source>
        <strain evidence="7 8">NBRC 15531</strain>
    </source>
</reference>
<dbReference type="Proteomes" id="UP000017048">
    <property type="component" value="Unassembled WGS sequence"/>
</dbReference>
<dbReference type="InterPro" id="IPR006963">
    <property type="entry name" value="Mopterin_OxRdtase_4Fe-4S_dom"/>
</dbReference>
<dbReference type="Pfam" id="PF04879">
    <property type="entry name" value="Molybdop_Fe4S4"/>
    <property type="match status" value="1"/>
</dbReference>
<protein>
    <recommendedName>
        <fullName evidence="6">4Fe-4S Mo/W bis-MGD-type domain-containing protein</fullName>
    </recommendedName>
</protein>
<dbReference type="InterPro" id="IPR050123">
    <property type="entry name" value="Prok_molybdopt-oxidoreductase"/>
</dbReference>
<dbReference type="Gene3D" id="3.40.228.10">
    <property type="entry name" value="Dimethylsulfoxide Reductase, domain 2"/>
    <property type="match status" value="1"/>
</dbReference>
<proteinExistence type="predicted"/>
<dbReference type="GO" id="GO:0046872">
    <property type="term" value="F:metal ion binding"/>
    <property type="evidence" value="ECO:0007669"/>
    <property type="project" value="UniProtKB-KW"/>
</dbReference>
<keyword evidence="1" id="KW-0004">4Fe-4S</keyword>
<name>U5E3G6_NOCAS</name>
<dbReference type="InterPro" id="IPR006657">
    <property type="entry name" value="MoPterin_dinucl-bd_dom"/>
</dbReference>
<organism evidence="7 8">
    <name type="scientific">Nocardia asteroides NBRC 15531</name>
    <dbReference type="NCBI Taxonomy" id="1110697"/>
    <lineage>
        <taxon>Bacteria</taxon>
        <taxon>Bacillati</taxon>
        <taxon>Actinomycetota</taxon>
        <taxon>Actinomycetes</taxon>
        <taxon>Mycobacteriales</taxon>
        <taxon>Nocardiaceae</taxon>
        <taxon>Nocardia</taxon>
    </lineage>
</organism>
<dbReference type="Pfam" id="PF00384">
    <property type="entry name" value="Molybdopterin"/>
    <property type="match status" value="1"/>
</dbReference>
<dbReference type="GO" id="GO:0043546">
    <property type="term" value="F:molybdopterin cofactor binding"/>
    <property type="evidence" value="ECO:0007669"/>
    <property type="project" value="InterPro"/>
</dbReference>
<dbReference type="SUPFAM" id="SSF53706">
    <property type="entry name" value="Formate dehydrogenase/DMSO reductase, domains 1-3"/>
    <property type="match status" value="1"/>
</dbReference>
<dbReference type="PANTHER" id="PTHR43105:SF9">
    <property type="entry name" value="NADPH-FE(3+) OXIDOREDUCTASE SUBUNIT ALPHA"/>
    <property type="match status" value="1"/>
</dbReference>
<dbReference type="Pfam" id="PF01568">
    <property type="entry name" value="Molydop_binding"/>
    <property type="match status" value="1"/>
</dbReference>
<keyword evidence="8" id="KW-1185">Reference proteome</keyword>
<dbReference type="GO" id="GO:0016491">
    <property type="term" value="F:oxidoreductase activity"/>
    <property type="evidence" value="ECO:0007669"/>
    <property type="project" value="UniProtKB-KW"/>
</dbReference>
<dbReference type="STRING" id="1824.SAMN05444423_10589"/>
<evidence type="ECO:0000256" key="3">
    <source>
        <dbReference type="ARBA" id="ARBA00023002"/>
    </source>
</evidence>
<dbReference type="GeneID" id="91516704"/>
<dbReference type="Gene3D" id="2.20.25.90">
    <property type="entry name" value="ADC-like domains"/>
    <property type="match status" value="1"/>
</dbReference>